<dbReference type="GO" id="GO:0005975">
    <property type="term" value="P:carbohydrate metabolic process"/>
    <property type="evidence" value="ECO:0007669"/>
    <property type="project" value="InterPro"/>
</dbReference>
<gene>
    <name evidence="1" type="ORF">STSP2_02315</name>
</gene>
<dbReference type="STRING" id="1936003.STSP2_02315"/>
<dbReference type="RefSeq" id="WP_146662668.1">
    <property type="nucleotide sequence ID" value="NZ_CP019791.1"/>
</dbReference>
<evidence type="ECO:0000313" key="1">
    <source>
        <dbReference type="EMBL" id="AQT69128.1"/>
    </source>
</evidence>
<dbReference type="SUPFAM" id="SSF48208">
    <property type="entry name" value="Six-hairpin glycosidases"/>
    <property type="match status" value="1"/>
</dbReference>
<dbReference type="Proteomes" id="UP000189674">
    <property type="component" value="Chromosome"/>
</dbReference>
<evidence type="ECO:0000313" key="2">
    <source>
        <dbReference type="Proteomes" id="UP000189674"/>
    </source>
</evidence>
<organism evidence="1 2">
    <name type="scientific">Anaerohalosphaera lusitana</name>
    <dbReference type="NCBI Taxonomy" id="1936003"/>
    <lineage>
        <taxon>Bacteria</taxon>
        <taxon>Pseudomonadati</taxon>
        <taxon>Planctomycetota</taxon>
        <taxon>Phycisphaerae</taxon>
        <taxon>Sedimentisphaerales</taxon>
        <taxon>Anaerohalosphaeraceae</taxon>
        <taxon>Anaerohalosphaera</taxon>
    </lineage>
</organism>
<dbReference type="GO" id="GO:0003824">
    <property type="term" value="F:catalytic activity"/>
    <property type="evidence" value="ECO:0007669"/>
    <property type="project" value="UniProtKB-ARBA"/>
</dbReference>
<dbReference type="AlphaFoldDB" id="A0A1U9NN22"/>
<dbReference type="OrthoDB" id="219241at2"/>
<keyword evidence="2" id="KW-1185">Reference proteome</keyword>
<name>A0A1U9NN22_9BACT</name>
<proteinExistence type="predicted"/>
<dbReference type="InterPro" id="IPR037018">
    <property type="entry name" value="GH65_N"/>
</dbReference>
<accession>A0A1U9NN22</accession>
<dbReference type="Gene3D" id="2.70.98.40">
    <property type="entry name" value="Glycoside hydrolase, family 65, N-terminal domain"/>
    <property type="match status" value="1"/>
</dbReference>
<sequence>MDRKITTSHELQADGSYRIANYDKGPAFSSFLPGIGGLRGVPLWCMYVNRGQAVVSFGVGDKDNAIAEFLPANWAYQQVGIQGFRTFCKVDGKYYEPFQNDQQSPDAGYARSMTIEADRLTIREQNKDIGLDFEIEYFSPVDQPVGSLIRRVTVTNASSQKIKLNMLDGLALILPAGFADFAIKAMRHINEAYASVRLIAGKVPFCSPKVLAHDEAEVIKVEKGNFYAAWLDGGNGIEALEPIVDPDVVFGHGYDLVTPRRFIANHNLARDEQVWENRLPCALVPVDCELEAGQSVKLTAVAGMGSNEKITEQYLASFNDTEHVDQLSDQSRNLIATTTEQCLTVSNHLSLDWYARQNLLDNVLRGGVPVMLPSKDGPTPLPLYSRRHGDLERDYNFFELPPHPLSSGPGNYRDVCQNRRSDIILYPDLLDEEIKMFVYLIQADGYNPLGVEGYRWVLPEEISPQDIRPDCDERPAREFDALLCKPFHPGSLLNWFHTNGIELENELEWLHELLAKCNRKLIASGHEGGYWVDHWTYITDMLETFEAVYPDKVVKMLNGPAEISWFDEGAHVVSRNEKYLLKPYGPVQLHAVVDGSVSETELPAVTIFGKLCALLAIKAVSFDSACCGIEMEAGRPGWNDALNGLPGLFGSSTCEVAELGRMAAWMQQYLADMPDTSFPVEVADLIDEVVNDLKADQYSWDRSALIREAFRQRIRKNVCGKSRVVNKDVLGKLLEGVKGRSLTAIERSKDKQTGLLHTYFMNEPVETAIDEHCKRDSDGTPKLTVKSFKQKPMPLFLEGQVHYLRLISDQEQAREVYGAVRKSPLLDEALQMYKLNECLNDCPAEIGRARTFTRGWFENESIWLHMSYKYLLELLRNDLYEEFFSDAKTMLVPFMDPNVYGRSILENSSFIASSANPDKKAVGRGFIARLSGSTAEFISIWLLLTVGKRLFFMQDNQLCFALNPVLPAEWFTTEDRTITWKGESVEIPAGSFACSLLGSILLVYHNPVDKDTFGTDAASVKKYQIDGGKTFESSCVSGDIAEKIRQRQINRIDVWLS</sequence>
<dbReference type="EMBL" id="CP019791">
    <property type="protein sequence ID" value="AQT69128.1"/>
    <property type="molecule type" value="Genomic_DNA"/>
</dbReference>
<dbReference type="KEGG" id="alus:STSP2_02315"/>
<dbReference type="InterPro" id="IPR008928">
    <property type="entry name" value="6-hairpin_glycosidase_sf"/>
</dbReference>
<reference evidence="2" key="1">
    <citation type="submission" date="2017-02" db="EMBL/GenBank/DDBJ databases">
        <title>Comparative genomics and description of representatives of a novel lineage of planctomycetes thriving in anoxic sediments.</title>
        <authorList>
            <person name="Spring S."/>
            <person name="Bunk B."/>
            <person name="Sproer C."/>
        </authorList>
    </citation>
    <scope>NUCLEOTIDE SEQUENCE [LARGE SCALE GENOMIC DNA]</scope>
    <source>
        <strain evidence="2">ST-NAGAB-D1</strain>
    </source>
</reference>
<protein>
    <submittedName>
        <fullName evidence="1">Cellobiose phosphorylase</fullName>
    </submittedName>
</protein>